<dbReference type="STRING" id="1745343.A0A2J6QL85"/>
<evidence type="ECO:0000313" key="3">
    <source>
        <dbReference type="Proteomes" id="UP000235672"/>
    </source>
</evidence>
<dbReference type="PANTHER" id="PTHR11695:SF294">
    <property type="entry name" value="RETICULON-4-INTERACTING PROTEIN 1, MITOCHONDRIAL"/>
    <property type="match status" value="1"/>
</dbReference>
<dbReference type="InterPro" id="IPR013149">
    <property type="entry name" value="ADH-like_C"/>
</dbReference>
<dbReference type="CDD" id="cd08267">
    <property type="entry name" value="MDR1"/>
    <property type="match status" value="1"/>
</dbReference>
<protein>
    <submittedName>
        <fullName evidence="2">NAD(P)-binding protein</fullName>
    </submittedName>
</protein>
<keyword evidence="3" id="KW-1185">Reference proteome</keyword>
<dbReference type="InterPro" id="IPR050700">
    <property type="entry name" value="YIM1/Zinc_Alcohol_DH_Fams"/>
</dbReference>
<dbReference type="Gene3D" id="3.90.180.10">
    <property type="entry name" value="Medium-chain alcohol dehydrogenases, catalytic domain"/>
    <property type="match status" value="1"/>
</dbReference>
<dbReference type="AlphaFoldDB" id="A0A2J6QL85"/>
<dbReference type="SUPFAM" id="SSF50129">
    <property type="entry name" value="GroES-like"/>
    <property type="match status" value="1"/>
</dbReference>
<dbReference type="SMART" id="SM00829">
    <property type="entry name" value="PKS_ER"/>
    <property type="match status" value="1"/>
</dbReference>
<reference evidence="2 3" key="1">
    <citation type="submission" date="2016-05" db="EMBL/GenBank/DDBJ databases">
        <title>A degradative enzymes factory behind the ericoid mycorrhizal symbiosis.</title>
        <authorList>
            <consortium name="DOE Joint Genome Institute"/>
            <person name="Martino E."/>
            <person name="Morin E."/>
            <person name="Grelet G."/>
            <person name="Kuo A."/>
            <person name="Kohler A."/>
            <person name="Daghino S."/>
            <person name="Barry K."/>
            <person name="Choi C."/>
            <person name="Cichocki N."/>
            <person name="Clum A."/>
            <person name="Copeland A."/>
            <person name="Hainaut M."/>
            <person name="Haridas S."/>
            <person name="Labutti K."/>
            <person name="Lindquist E."/>
            <person name="Lipzen A."/>
            <person name="Khouja H.-R."/>
            <person name="Murat C."/>
            <person name="Ohm R."/>
            <person name="Olson A."/>
            <person name="Spatafora J."/>
            <person name="Veneault-Fourrey C."/>
            <person name="Henrissat B."/>
            <person name="Grigoriev I."/>
            <person name="Martin F."/>
            <person name="Perotto S."/>
        </authorList>
    </citation>
    <scope>NUCLEOTIDE SEQUENCE [LARGE SCALE GENOMIC DNA]</scope>
    <source>
        <strain evidence="2 3">UAMH 7357</strain>
    </source>
</reference>
<proteinExistence type="predicted"/>
<feature type="non-terminal residue" evidence="2">
    <location>
        <position position="326"/>
    </location>
</feature>
<dbReference type="Proteomes" id="UP000235672">
    <property type="component" value="Unassembled WGS sequence"/>
</dbReference>
<evidence type="ECO:0000313" key="2">
    <source>
        <dbReference type="EMBL" id="PMD27031.1"/>
    </source>
</evidence>
<dbReference type="PANTHER" id="PTHR11695">
    <property type="entry name" value="ALCOHOL DEHYDROGENASE RELATED"/>
    <property type="match status" value="1"/>
</dbReference>
<dbReference type="GO" id="GO:0005739">
    <property type="term" value="C:mitochondrion"/>
    <property type="evidence" value="ECO:0007669"/>
    <property type="project" value="TreeGrafter"/>
</dbReference>
<dbReference type="InterPro" id="IPR036291">
    <property type="entry name" value="NAD(P)-bd_dom_sf"/>
</dbReference>
<dbReference type="InterPro" id="IPR020843">
    <property type="entry name" value="ER"/>
</dbReference>
<feature type="domain" description="Enoyl reductase (ER)" evidence="1">
    <location>
        <begin position="17"/>
        <end position="326"/>
    </location>
</feature>
<dbReference type="SUPFAM" id="SSF51735">
    <property type="entry name" value="NAD(P)-binding Rossmann-fold domains"/>
    <property type="match status" value="1"/>
</dbReference>
<dbReference type="Gene3D" id="3.40.50.720">
    <property type="entry name" value="NAD(P)-binding Rossmann-like Domain"/>
    <property type="match status" value="1"/>
</dbReference>
<sequence>MSVIPSAMRAWTFDQAGTPENVLKFNPAKPTPSPPIGSNVLVRVSYVALSSACTNLMNNIPSILRHSAIPELDFSGFIAQAGPKAPSELSPGTAVFGTIPVLSAVLFGAGSLAEYVVVPAANVTIKPKTVRLSEAAGLTSLAHTAVLMVERAKITAGDRVLVNGGGGDIGTMALQIAKGAGAEVTVTCSESKINMVIQLGAEKAIDYRANHPLPDFLSKHYGQQQFDVILDTVGSQDLYEHSPAYLNPSGVYVNVGNIGISTAVTVWRWLKNSFHPRLLGGVPRTFIQFSAIPTKERGEKIASLAAEKGIDILVDSTFKLEDALLV</sequence>
<dbReference type="Pfam" id="PF08240">
    <property type="entry name" value="ADH_N"/>
    <property type="match status" value="1"/>
</dbReference>
<dbReference type="InterPro" id="IPR013154">
    <property type="entry name" value="ADH-like_N"/>
</dbReference>
<dbReference type="Pfam" id="PF00107">
    <property type="entry name" value="ADH_zinc_N"/>
    <property type="match status" value="1"/>
</dbReference>
<evidence type="ECO:0000259" key="1">
    <source>
        <dbReference type="SMART" id="SM00829"/>
    </source>
</evidence>
<dbReference type="OrthoDB" id="3509362at2759"/>
<organism evidence="2 3">
    <name type="scientific">Hyaloscypha hepaticicola</name>
    <dbReference type="NCBI Taxonomy" id="2082293"/>
    <lineage>
        <taxon>Eukaryota</taxon>
        <taxon>Fungi</taxon>
        <taxon>Dikarya</taxon>
        <taxon>Ascomycota</taxon>
        <taxon>Pezizomycotina</taxon>
        <taxon>Leotiomycetes</taxon>
        <taxon>Helotiales</taxon>
        <taxon>Hyaloscyphaceae</taxon>
        <taxon>Hyaloscypha</taxon>
    </lineage>
</organism>
<dbReference type="EMBL" id="KZ613466">
    <property type="protein sequence ID" value="PMD27031.1"/>
    <property type="molecule type" value="Genomic_DNA"/>
</dbReference>
<dbReference type="GO" id="GO:0016491">
    <property type="term" value="F:oxidoreductase activity"/>
    <property type="evidence" value="ECO:0007669"/>
    <property type="project" value="InterPro"/>
</dbReference>
<name>A0A2J6QL85_9HELO</name>
<dbReference type="InterPro" id="IPR011032">
    <property type="entry name" value="GroES-like_sf"/>
</dbReference>
<accession>A0A2J6QL85</accession>
<gene>
    <name evidence="2" type="ORF">NA56DRAFT_640820</name>
</gene>